<dbReference type="GO" id="GO:0016020">
    <property type="term" value="C:membrane"/>
    <property type="evidence" value="ECO:0007669"/>
    <property type="project" value="GOC"/>
</dbReference>
<organism evidence="6">
    <name type="scientific">candidate division WOR-3 bacterium</name>
    <dbReference type="NCBI Taxonomy" id="2052148"/>
    <lineage>
        <taxon>Bacteria</taxon>
        <taxon>Bacteria division WOR-3</taxon>
    </lineage>
</organism>
<name>A0A7V0T7Q8_UNCW3</name>
<protein>
    <recommendedName>
        <fullName evidence="7">UDP-3-O-(3-hydroxymyristoyl)glucosamine N-acyltransferase</fullName>
    </recommendedName>
</protein>
<dbReference type="InterPro" id="IPR011004">
    <property type="entry name" value="Trimer_LpxA-like_sf"/>
</dbReference>
<dbReference type="SUPFAM" id="SSF51161">
    <property type="entry name" value="Trimeric LpxA-like enzymes"/>
    <property type="match status" value="1"/>
</dbReference>
<keyword evidence="3" id="KW-0808">Transferase</keyword>
<evidence type="ECO:0000256" key="5">
    <source>
        <dbReference type="ARBA" id="ARBA00023315"/>
    </source>
</evidence>
<reference evidence="6" key="1">
    <citation type="journal article" date="2020" name="mSystems">
        <title>Genome- and Community-Level Interaction Insights into Carbon Utilization and Element Cycling Functions of Hydrothermarchaeota in Hydrothermal Sediment.</title>
        <authorList>
            <person name="Zhou Z."/>
            <person name="Liu Y."/>
            <person name="Xu W."/>
            <person name="Pan J."/>
            <person name="Luo Z.H."/>
            <person name="Li M."/>
        </authorList>
    </citation>
    <scope>NUCLEOTIDE SEQUENCE [LARGE SCALE GENOMIC DNA]</scope>
    <source>
        <strain evidence="6">SpSt-1182</strain>
    </source>
</reference>
<keyword evidence="5" id="KW-0012">Acyltransferase</keyword>
<proteinExistence type="predicted"/>
<evidence type="ECO:0000256" key="2">
    <source>
        <dbReference type="ARBA" id="ARBA00022556"/>
    </source>
</evidence>
<comment type="caution">
    <text evidence="6">The sequence shown here is derived from an EMBL/GenBank/DDBJ whole genome shotgun (WGS) entry which is preliminary data.</text>
</comment>
<dbReference type="Gene3D" id="2.160.10.10">
    <property type="entry name" value="Hexapeptide repeat proteins"/>
    <property type="match status" value="1"/>
</dbReference>
<evidence type="ECO:0008006" key="7">
    <source>
        <dbReference type="Google" id="ProtNLM"/>
    </source>
</evidence>
<dbReference type="InterPro" id="IPR001451">
    <property type="entry name" value="Hexapep"/>
</dbReference>
<gene>
    <name evidence="6" type="ORF">ENN51_08895</name>
</gene>
<evidence type="ECO:0000256" key="3">
    <source>
        <dbReference type="ARBA" id="ARBA00022679"/>
    </source>
</evidence>
<dbReference type="GO" id="GO:0016410">
    <property type="term" value="F:N-acyltransferase activity"/>
    <property type="evidence" value="ECO:0007669"/>
    <property type="project" value="InterPro"/>
</dbReference>
<sequence>MPETHRLTVGPGVHIGSGVSIGEGAILGANAVLLGPAVIGGRVRIGPGAVIGCQGFGYEWTGTGWRWLEHGGPVVIEENVDIGAGVTVAQAKAGRETRICRGTKIDAHVHIGHNVRIGRDCVIAAMTGIAGSAFIGDRVRIGGQVGISDHVRVGDDAIIMARSAVFRSVPAGACYSGNPARPHDETTRLWARVRRHFLPRK</sequence>
<dbReference type="CDD" id="cd03352">
    <property type="entry name" value="LbH_LpxD"/>
    <property type="match status" value="1"/>
</dbReference>
<dbReference type="PANTHER" id="PTHR43378">
    <property type="entry name" value="UDP-3-O-ACYLGLUCOSAMINE N-ACYLTRANSFERASE"/>
    <property type="match status" value="1"/>
</dbReference>
<dbReference type="AlphaFoldDB" id="A0A7V0T7Q8"/>
<keyword evidence="2" id="KW-0441">Lipid A biosynthesis</keyword>
<dbReference type="InterPro" id="IPR007691">
    <property type="entry name" value="LpxD"/>
</dbReference>
<dbReference type="EMBL" id="DSBX01000342">
    <property type="protein sequence ID" value="HDR00382.1"/>
    <property type="molecule type" value="Genomic_DNA"/>
</dbReference>
<dbReference type="Pfam" id="PF14602">
    <property type="entry name" value="Hexapep_2"/>
    <property type="match status" value="1"/>
</dbReference>
<keyword evidence="1" id="KW-0444">Lipid biosynthesis</keyword>
<dbReference type="Proteomes" id="UP000885672">
    <property type="component" value="Unassembled WGS sequence"/>
</dbReference>
<evidence type="ECO:0000313" key="6">
    <source>
        <dbReference type="EMBL" id="HDR00382.1"/>
    </source>
</evidence>
<evidence type="ECO:0000256" key="1">
    <source>
        <dbReference type="ARBA" id="ARBA00022516"/>
    </source>
</evidence>
<accession>A0A7V0T7Q8</accession>
<dbReference type="PANTHER" id="PTHR43378:SF2">
    <property type="entry name" value="UDP-3-O-ACYLGLUCOSAMINE N-ACYLTRANSFERASE 1, MITOCHONDRIAL-RELATED"/>
    <property type="match status" value="1"/>
</dbReference>
<dbReference type="Pfam" id="PF00132">
    <property type="entry name" value="Hexapep"/>
    <property type="match status" value="2"/>
</dbReference>
<evidence type="ECO:0000256" key="4">
    <source>
        <dbReference type="ARBA" id="ARBA00023098"/>
    </source>
</evidence>
<dbReference type="GO" id="GO:0009245">
    <property type="term" value="P:lipid A biosynthetic process"/>
    <property type="evidence" value="ECO:0007669"/>
    <property type="project" value="UniProtKB-KW"/>
</dbReference>
<keyword evidence="4" id="KW-0443">Lipid metabolism</keyword>